<evidence type="ECO:0000313" key="3">
    <source>
        <dbReference type="Proteomes" id="UP000019050"/>
    </source>
</evidence>
<dbReference type="AlphaFoldDB" id="W1Q340"/>
<name>W1Q340_ABIDE</name>
<protein>
    <submittedName>
        <fullName evidence="2">Uncharacterized protein</fullName>
    </submittedName>
</protein>
<reference evidence="2" key="1">
    <citation type="submission" date="2013-06" db="EMBL/GenBank/DDBJ databases">
        <authorList>
            <person name="Weinstock G."/>
            <person name="Sodergren E."/>
            <person name="Clifton S."/>
            <person name="Fulton L."/>
            <person name="Fulton B."/>
            <person name="Courtney L."/>
            <person name="Fronick C."/>
            <person name="Harrison M."/>
            <person name="Strong C."/>
            <person name="Farmer C."/>
            <person name="Delahaunty K."/>
            <person name="Markovic C."/>
            <person name="Hall O."/>
            <person name="Minx P."/>
            <person name="Tomlinson C."/>
            <person name="Mitreva M."/>
            <person name="Nelson J."/>
            <person name="Hou S."/>
            <person name="Wollam A."/>
            <person name="Pepin K.H."/>
            <person name="Johnson M."/>
            <person name="Bhonagiri V."/>
            <person name="Nash W.E."/>
            <person name="Warren W."/>
            <person name="Chinwalla A."/>
            <person name="Mardis E.R."/>
            <person name="Wilson R.K."/>
        </authorList>
    </citation>
    <scope>NUCLEOTIDE SEQUENCE [LARGE SCALE GENOMIC DNA]</scope>
    <source>
        <strain evidence="2">ATCC 49176</strain>
    </source>
</reference>
<keyword evidence="1" id="KW-1133">Transmembrane helix</keyword>
<evidence type="ECO:0000313" key="2">
    <source>
        <dbReference type="EMBL" id="ESK65557.1"/>
    </source>
</evidence>
<keyword evidence="1" id="KW-0812">Transmembrane</keyword>
<gene>
    <name evidence="2" type="ORF">GCWU000182_001031</name>
</gene>
<keyword evidence="3" id="KW-1185">Reference proteome</keyword>
<keyword evidence="1" id="KW-0472">Membrane</keyword>
<feature type="transmembrane region" description="Helical" evidence="1">
    <location>
        <begin position="20"/>
        <end position="39"/>
    </location>
</feature>
<comment type="caution">
    <text evidence="2">The sequence shown here is derived from an EMBL/GenBank/DDBJ whole genome shotgun (WGS) entry which is preliminary data.</text>
</comment>
<organism evidence="2 3">
    <name type="scientific">Abiotrophia defectiva ATCC 49176</name>
    <dbReference type="NCBI Taxonomy" id="592010"/>
    <lineage>
        <taxon>Bacteria</taxon>
        <taxon>Bacillati</taxon>
        <taxon>Bacillota</taxon>
        <taxon>Bacilli</taxon>
        <taxon>Lactobacillales</taxon>
        <taxon>Aerococcaceae</taxon>
        <taxon>Abiotrophia</taxon>
    </lineage>
</organism>
<sequence length="53" mass="6038">MMMKEYGTADSPQKIAFMNITLGSIIFGVLVILGTYMIAKERKAKRNITREKE</sequence>
<dbReference type="EMBL" id="ACIN03000007">
    <property type="protein sequence ID" value="ESK65557.1"/>
    <property type="molecule type" value="Genomic_DNA"/>
</dbReference>
<dbReference type="Proteomes" id="UP000019050">
    <property type="component" value="Unassembled WGS sequence"/>
</dbReference>
<dbReference type="HOGENOM" id="CLU_3057349_0_0_9"/>
<accession>W1Q340</accession>
<proteinExistence type="predicted"/>
<dbReference type="STRING" id="592010.GCWU000182_001031"/>
<evidence type="ECO:0000256" key="1">
    <source>
        <dbReference type="SAM" id="Phobius"/>
    </source>
</evidence>